<evidence type="ECO:0000313" key="3">
    <source>
        <dbReference type="Proteomes" id="UP001470230"/>
    </source>
</evidence>
<dbReference type="Pfam" id="PF00069">
    <property type="entry name" value="Pkinase"/>
    <property type="match status" value="1"/>
</dbReference>
<dbReference type="InterPro" id="IPR050167">
    <property type="entry name" value="Ser_Thr_protein_kinase"/>
</dbReference>
<dbReference type="Gene3D" id="1.10.510.10">
    <property type="entry name" value="Transferase(Phosphotransferase) domain 1"/>
    <property type="match status" value="1"/>
</dbReference>
<dbReference type="SUPFAM" id="SSF56112">
    <property type="entry name" value="Protein kinase-like (PK-like)"/>
    <property type="match status" value="1"/>
</dbReference>
<dbReference type="PANTHER" id="PTHR23257">
    <property type="entry name" value="SERINE-THREONINE PROTEIN KINASE"/>
    <property type="match status" value="1"/>
</dbReference>
<dbReference type="PANTHER" id="PTHR23257:SF891">
    <property type="entry name" value="INTEGRIN-LINKED PROTEIN KINASE FAMILY"/>
    <property type="match status" value="1"/>
</dbReference>
<protein>
    <recommendedName>
        <fullName evidence="1">Protein kinase domain-containing protein</fullName>
    </recommendedName>
</protein>
<gene>
    <name evidence="2" type="ORF">M9Y10_015571</name>
</gene>
<sequence length="148" mass="16787">MKYVHFIHIIHRGIKPTNILIGSDGSIKISDFGISKLMTAEEQSMTCGAGTQKFMAPEVIDECSNYDEKVDVYSFGVLLFYILSGGEMHAIKMSDKMKGKKGPIPSDFTAFTHQLINDCWNFDAKDKPSFNEMIFEMENNNYNLIELQ</sequence>
<proteinExistence type="predicted"/>
<reference evidence="2 3" key="1">
    <citation type="submission" date="2024-04" db="EMBL/GenBank/DDBJ databases">
        <title>Tritrichomonas musculus Genome.</title>
        <authorList>
            <person name="Alves-Ferreira E."/>
            <person name="Grigg M."/>
            <person name="Lorenzi H."/>
            <person name="Galac M."/>
        </authorList>
    </citation>
    <scope>NUCLEOTIDE SEQUENCE [LARGE SCALE GENOMIC DNA]</scope>
    <source>
        <strain evidence="2 3">EAF2021</strain>
    </source>
</reference>
<feature type="domain" description="Protein kinase" evidence="1">
    <location>
        <begin position="1"/>
        <end position="145"/>
    </location>
</feature>
<evidence type="ECO:0000313" key="2">
    <source>
        <dbReference type="EMBL" id="KAK8897610.1"/>
    </source>
</evidence>
<name>A0ABR2L2M3_9EUKA</name>
<dbReference type="InterPro" id="IPR011009">
    <property type="entry name" value="Kinase-like_dom_sf"/>
</dbReference>
<dbReference type="InterPro" id="IPR000719">
    <property type="entry name" value="Prot_kinase_dom"/>
</dbReference>
<dbReference type="PROSITE" id="PS50011">
    <property type="entry name" value="PROTEIN_KINASE_DOM"/>
    <property type="match status" value="1"/>
</dbReference>
<accession>A0ABR2L2M3</accession>
<keyword evidence="3" id="KW-1185">Reference proteome</keyword>
<dbReference type="EMBL" id="JAPFFF010000002">
    <property type="protein sequence ID" value="KAK8897610.1"/>
    <property type="molecule type" value="Genomic_DNA"/>
</dbReference>
<comment type="caution">
    <text evidence="2">The sequence shown here is derived from an EMBL/GenBank/DDBJ whole genome shotgun (WGS) entry which is preliminary data.</text>
</comment>
<evidence type="ECO:0000259" key="1">
    <source>
        <dbReference type="PROSITE" id="PS50011"/>
    </source>
</evidence>
<organism evidence="2 3">
    <name type="scientific">Tritrichomonas musculus</name>
    <dbReference type="NCBI Taxonomy" id="1915356"/>
    <lineage>
        <taxon>Eukaryota</taxon>
        <taxon>Metamonada</taxon>
        <taxon>Parabasalia</taxon>
        <taxon>Tritrichomonadida</taxon>
        <taxon>Tritrichomonadidae</taxon>
        <taxon>Tritrichomonas</taxon>
    </lineage>
</organism>
<dbReference type="Proteomes" id="UP001470230">
    <property type="component" value="Unassembled WGS sequence"/>
</dbReference>